<evidence type="ECO:0000256" key="20">
    <source>
        <dbReference type="PROSITE-ProRule" id="PRU00409"/>
    </source>
</evidence>
<dbReference type="SUPFAM" id="SSF52440">
    <property type="entry name" value="PreATP-grasp domain"/>
    <property type="match status" value="1"/>
</dbReference>
<dbReference type="Pfam" id="PF02785">
    <property type="entry name" value="Biotin_carb_C"/>
    <property type="match status" value="1"/>
</dbReference>
<dbReference type="GO" id="GO:0016042">
    <property type="term" value="P:lipid catabolic process"/>
    <property type="evidence" value="ECO:0007669"/>
    <property type="project" value="UniProtKB-KW"/>
</dbReference>
<keyword evidence="9" id="KW-0479">Metal-binding</keyword>
<proteinExistence type="predicted"/>
<dbReference type="PROSITE" id="PS50975">
    <property type="entry name" value="ATP_GRASP"/>
    <property type="match status" value="1"/>
</dbReference>
<feature type="domain" description="Biotin carboxylation" evidence="23">
    <location>
        <begin position="1"/>
        <end position="446"/>
    </location>
</feature>
<dbReference type="Gene3D" id="3.30.470.20">
    <property type="entry name" value="ATP-grasp fold, B domain"/>
    <property type="match status" value="1"/>
</dbReference>
<evidence type="ECO:0000256" key="3">
    <source>
        <dbReference type="ARBA" id="ARBA00004956"/>
    </source>
</evidence>
<feature type="domain" description="ATP-grasp" evidence="22">
    <location>
        <begin position="120"/>
        <end position="317"/>
    </location>
</feature>
<keyword evidence="10 20" id="KW-0547">Nucleotide-binding</keyword>
<dbReference type="PROSITE" id="PS50968">
    <property type="entry name" value="BIOTINYL_LIPOYL"/>
    <property type="match status" value="1"/>
</dbReference>
<dbReference type="UniPathway" id="UPA00945">
    <property type="reaction ID" value="UER00908"/>
</dbReference>
<comment type="pathway">
    <text evidence="4">Metabolic intermediate metabolism; propanoyl-CoA degradation; succinyl-CoA from propanoyl-CoA: step 1/3.</text>
</comment>
<comment type="cofactor">
    <cofactor evidence="1">
        <name>biotin</name>
        <dbReference type="ChEBI" id="CHEBI:57586"/>
    </cofactor>
</comment>
<dbReference type="FunFam" id="3.40.50.20:FF:000010">
    <property type="entry name" value="Propionyl-CoA carboxylase subunit alpha"/>
    <property type="match status" value="1"/>
</dbReference>
<dbReference type="InterPro" id="IPR000089">
    <property type="entry name" value="Biotin_lipoyl"/>
</dbReference>
<dbReference type="SUPFAM" id="SSF56059">
    <property type="entry name" value="Glutathione synthetase ATP-binding domain-like"/>
    <property type="match status" value="1"/>
</dbReference>
<dbReference type="GO" id="GO:0005524">
    <property type="term" value="F:ATP binding"/>
    <property type="evidence" value="ECO:0007669"/>
    <property type="project" value="UniProtKB-UniRule"/>
</dbReference>
<evidence type="ECO:0000256" key="10">
    <source>
        <dbReference type="ARBA" id="ARBA00022741"/>
    </source>
</evidence>
<sequence>MFNKILIANRGEIACRVIKSARKMGIKTVAVYSDADRDALHVRMADEAVHIGPSASAESYLVMERIIQACRDTGAQAVHPGYGFLSENSDFCEALEREGIAFIGPATLAINSMGDKITSKNLAEKAGVNVIPGYTDVVRDAEHAVEISNEIGYPVMLKASAGGGGKGMRVAWNEAECRDGFERATNEARSSFGDERVFIEKFIQEPRHIEIQVMADTHGNVIYLGERECSIQRRHQKVIEEAPSPFIDEETRQKMGEQAVQLAKAVQYRSAGTVEFIVDADRNFYFLEMNTRLQVEHPVTELVTGQDLVELMIRVADGEELPLKQEDVKLTGWAMESRVYAEDPFRNFLPSIGRLVKYEPPVGDNVRVDTGVFEGGEVSMFYDPMIAKLITYGADRNEAITRMQDALDAYCIRGVQHNISFLNALMVHPRFIEGRLTTNFIAEEFPDGFDASYVPHDDPAKVVVIAAIVHRQYMDRAARISGQLRGHERRVHDDWVVVINGEQHPVTVVSADGGFQVEYEGESYTVTTEWQLGQLLLHATINRQSVCFQVERKGAWLRLFHRGNQTDALVLAPRAAKLHALMPEKEAPDLSKFLLSPMPGLLVKVSVSEGQEVKAGEELAVIEAMKMENVLRAEQDAKVSAIKAAVGDSLQVDQVIIEFE</sequence>
<dbReference type="InterPro" id="IPR011053">
    <property type="entry name" value="Single_hybrid_motif"/>
</dbReference>
<dbReference type="InterPro" id="IPR005482">
    <property type="entry name" value="Biotin_COase_C"/>
</dbReference>
<dbReference type="OrthoDB" id="9763189at2"/>
<evidence type="ECO:0000313" key="25">
    <source>
        <dbReference type="Proteomes" id="UP000034410"/>
    </source>
</evidence>
<evidence type="ECO:0000259" key="21">
    <source>
        <dbReference type="PROSITE" id="PS50968"/>
    </source>
</evidence>
<evidence type="ECO:0000256" key="19">
    <source>
        <dbReference type="ARBA" id="ARBA00049495"/>
    </source>
</evidence>
<dbReference type="PROSITE" id="PS00866">
    <property type="entry name" value="CPSASE_1"/>
    <property type="match status" value="1"/>
</dbReference>
<dbReference type="PANTHER" id="PTHR18866">
    <property type="entry name" value="CARBOXYLASE:PYRUVATE/ACETYL-COA/PROPIONYL-COA CARBOXYLASE"/>
    <property type="match status" value="1"/>
</dbReference>
<keyword evidence="16" id="KW-0092">Biotin</keyword>
<dbReference type="Pfam" id="PF02786">
    <property type="entry name" value="CPSase_L_D2"/>
    <property type="match status" value="1"/>
</dbReference>
<dbReference type="PROSITE" id="PS50979">
    <property type="entry name" value="BC"/>
    <property type="match status" value="1"/>
</dbReference>
<dbReference type="InterPro" id="IPR001882">
    <property type="entry name" value="Biotin_BS"/>
</dbReference>
<evidence type="ECO:0000259" key="23">
    <source>
        <dbReference type="PROSITE" id="PS50979"/>
    </source>
</evidence>
<dbReference type="InterPro" id="IPR011764">
    <property type="entry name" value="Biotin_carboxylation_dom"/>
</dbReference>
<evidence type="ECO:0000256" key="18">
    <source>
        <dbReference type="ARBA" id="ARBA00048600"/>
    </source>
</evidence>
<organism evidence="24 25">
    <name type="scientific">Sedimenticola thiotaurini</name>
    <dbReference type="NCBI Taxonomy" id="1543721"/>
    <lineage>
        <taxon>Bacteria</taxon>
        <taxon>Pseudomonadati</taxon>
        <taxon>Pseudomonadota</taxon>
        <taxon>Gammaproteobacteria</taxon>
        <taxon>Chromatiales</taxon>
        <taxon>Sedimenticolaceae</taxon>
        <taxon>Sedimenticola</taxon>
    </lineage>
</organism>
<dbReference type="GO" id="GO:0004658">
    <property type="term" value="F:propionyl-CoA carboxylase activity"/>
    <property type="evidence" value="ECO:0007669"/>
    <property type="project" value="UniProtKB-EC"/>
</dbReference>
<dbReference type="PROSITE" id="PS00188">
    <property type="entry name" value="BIOTIN"/>
    <property type="match status" value="1"/>
</dbReference>
<keyword evidence="12" id="KW-0460">Magnesium</keyword>
<evidence type="ECO:0000313" key="24">
    <source>
        <dbReference type="EMBL" id="AKH21216.1"/>
    </source>
</evidence>
<dbReference type="SUPFAM" id="SSF51230">
    <property type="entry name" value="Single hybrid motif"/>
    <property type="match status" value="1"/>
</dbReference>
<dbReference type="SUPFAM" id="SSF51246">
    <property type="entry name" value="Rudiment single hybrid motif"/>
    <property type="match status" value="1"/>
</dbReference>
<evidence type="ECO:0000256" key="5">
    <source>
        <dbReference type="ARBA" id="ARBA00011750"/>
    </source>
</evidence>
<keyword evidence="8" id="KW-0436">Ligase</keyword>
<evidence type="ECO:0000256" key="1">
    <source>
        <dbReference type="ARBA" id="ARBA00001953"/>
    </source>
</evidence>
<dbReference type="GO" id="GO:0004075">
    <property type="term" value="F:biotin carboxylase activity"/>
    <property type="evidence" value="ECO:0007669"/>
    <property type="project" value="UniProtKB-EC"/>
</dbReference>
<dbReference type="InterPro" id="IPR011761">
    <property type="entry name" value="ATP-grasp"/>
</dbReference>
<evidence type="ECO:0000256" key="17">
    <source>
        <dbReference type="ARBA" id="ARBA00033786"/>
    </source>
</evidence>
<dbReference type="GO" id="GO:0046872">
    <property type="term" value="F:metal ion binding"/>
    <property type="evidence" value="ECO:0007669"/>
    <property type="project" value="UniProtKB-KW"/>
</dbReference>
<keyword evidence="25" id="KW-1185">Reference proteome</keyword>
<dbReference type="Gene3D" id="3.30.700.30">
    <property type="match status" value="1"/>
</dbReference>
<dbReference type="FunFam" id="2.40.50.100:FF:000003">
    <property type="entry name" value="Acetyl-CoA carboxylase biotin carboxyl carrier protein"/>
    <property type="match status" value="1"/>
</dbReference>
<evidence type="ECO:0000256" key="11">
    <source>
        <dbReference type="ARBA" id="ARBA00022840"/>
    </source>
</evidence>
<dbReference type="RefSeq" id="WP_046860145.1">
    <property type="nucleotide sequence ID" value="NZ_CP011412.1"/>
</dbReference>
<dbReference type="KEGG" id="seds:AAY24_13540"/>
<feature type="domain" description="Lipoyl-binding" evidence="21">
    <location>
        <begin position="585"/>
        <end position="660"/>
    </location>
</feature>
<evidence type="ECO:0000256" key="8">
    <source>
        <dbReference type="ARBA" id="ARBA00022598"/>
    </source>
</evidence>
<gene>
    <name evidence="24" type="ORF">AAY24_13540</name>
</gene>
<keyword evidence="14" id="KW-0443">Lipid metabolism</keyword>
<evidence type="ECO:0000256" key="9">
    <source>
        <dbReference type="ARBA" id="ARBA00022723"/>
    </source>
</evidence>
<evidence type="ECO:0000256" key="14">
    <source>
        <dbReference type="ARBA" id="ARBA00023098"/>
    </source>
</evidence>
<evidence type="ECO:0000256" key="6">
    <source>
        <dbReference type="ARBA" id="ARBA00013050"/>
    </source>
</evidence>
<dbReference type="PROSITE" id="PS00867">
    <property type="entry name" value="CPSASE_2"/>
    <property type="match status" value="1"/>
</dbReference>
<dbReference type="Pfam" id="PF00364">
    <property type="entry name" value="Biotin_lipoyl"/>
    <property type="match status" value="1"/>
</dbReference>
<comment type="subunit">
    <text evidence="5">Acetyl-CoA carboxylase is a heterohexamer of biotin carboxyl carrier protein, biotin carboxylase and the two subunits of carboxyl transferase in a 2:2 complex.</text>
</comment>
<comment type="catalytic activity">
    <reaction evidence="18">
        <text>N(6)-biotinyl-L-lysyl-[protein] + hydrogencarbonate + ATP = N(6)-carboxybiotinyl-L-lysyl-[protein] + ADP + phosphate + H(+)</text>
        <dbReference type="Rhea" id="RHEA:13501"/>
        <dbReference type="Rhea" id="RHEA-COMP:10505"/>
        <dbReference type="Rhea" id="RHEA-COMP:10506"/>
        <dbReference type="ChEBI" id="CHEBI:15378"/>
        <dbReference type="ChEBI" id="CHEBI:17544"/>
        <dbReference type="ChEBI" id="CHEBI:30616"/>
        <dbReference type="ChEBI" id="CHEBI:43474"/>
        <dbReference type="ChEBI" id="CHEBI:83144"/>
        <dbReference type="ChEBI" id="CHEBI:83145"/>
        <dbReference type="ChEBI" id="CHEBI:456216"/>
        <dbReference type="EC" id="6.3.4.14"/>
    </reaction>
</comment>
<keyword evidence="15" id="KW-0464">Manganese</keyword>
<dbReference type="EC" id="6.4.1.3" evidence="6"/>
<dbReference type="AlphaFoldDB" id="A0A0F7JXL6"/>
<reference evidence="24 25" key="1">
    <citation type="journal article" date="2015" name="Genome Announc.">
        <title>Complete Genome Sequence of Sedimenticola thiotaurini Strain SIP-G1, a Polyphosphate- and Polyhydroxyalkanoate-Accumulating Sulfur-Oxidizing Gammaproteobacterium Isolated from Salt Marsh Sediments.</title>
        <authorList>
            <person name="Flood B.E."/>
            <person name="Jones D.S."/>
            <person name="Bailey J.V."/>
        </authorList>
    </citation>
    <scope>NUCLEOTIDE SEQUENCE [LARGE SCALE GENOMIC DNA]</scope>
    <source>
        <strain evidence="24 25">SIP-G1</strain>
    </source>
</reference>
<dbReference type="InterPro" id="IPR004549">
    <property type="entry name" value="Acetyl_CoA_COase_biotin_COase"/>
</dbReference>
<dbReference type="InterPro" id="IPR011054">
    <property type="entry name" value="Rudment_hybrid_motif"/>
</dbReference>
<dbReference type="PANTHER" id="PTHR18866:SF33">
    <property type="entry name" value="METHYLCROTONOYL-COA CARBOXYLASE SUBUNIT ALPHA, MITOCHONDRIAL-RELATED"/>
    <property type="match status" value="1"/>
</dbReference>
<dbReference type="PATRIC" id="fig|1543721.4.peg.2805"/>
<dbReference type="GO" id="GO:2001295">
    <property type="term" value="P:malonyl-CoA biosynthetic process"/>
    <property type="evidence" value="ECO:0007669"/>
    <property type="project" value="UniProtKB-UniPathway"/>
</dbReference>
<dbReference type="FunFam" id="3.30.1490.20:FF:000018">
    <property type="entry name" value="Biotin carboxylase"/>
    <property type="match status" value="1"/>
</dbReference>
<evidence type="ECO:0000256" key="16">
    <source>
        <dbReference type="ARBA" id="ARBA00023267"/>
    </source>
</evidence>
<protein>
    <recommendedName>
        <fullName evidence="7">Biotin carboxylase</fullName>
        <ecNumber evidence="6">6.4.1.3</ecNumber>
    </recommendedName>
    <alternativeName>
        <fullName evidence="17">Acetyl-coenzyme A carboxylase biotin carboxylase subunit A</fullName>
    </alternativeName>
</protein>
<dbReference type="SMART" id="SM00878">
    <property type="entry name" value="Biotin_carb_C"/>
    <property type="match status" value="1"/>
</dbReference>
<evidence type="ECO:0000256" key="4">
    <source>
        <dbReference type="ARBA" id="ARBA00005060"/>
    </source>
</evidence>
<evidence type="ECO:0000256" key="7">
    <source>
        <dbReference type="ARBA" id="ARBA00017242"/>
    </source>
</evidence>
<dbReference type="FunFam" id="3.30.470.20:FF:000028">
    <property type="entry name" value="Methylcrotonoyl-CoA carboxylase subunit alpha, mitochondrial"/>
    <property type="match status" value="1"/>
</dbReference>
<evidence type="ECO:0000256" key="2">
    <source>
        <dbReference type="ARBA" id="ARBA00003761"/>
    </source>
</evidence>
<dbReference type="NCBIfam" id="NF006367">
    <property type="entry name" value="PRK08591.1"/>
    <property type="match status" value="1"/>
</dbReference>
<dbReference type="UniPathway" id="UPA00655">
    <property type="reaction ID" value="UER00711"/>
</dbReference>
<comment type="pathway">
    <text evidence="3">Lipid metabolism; malonyl-CoA biosynthesis; malonyl-CoA from acetyl-CoA: step 1/1.</text>
</comment>
<dbReference type="Gene3D" id="2.40.50.100">
    <property type="match status" value="1"/>
</dbReference>
<dbReference type="EMBL" id="CP011412">
    <property type="protein sequence ID" value="AKH21216.1"/>
    <property type="molecule type" value="Genomic_DNA"/>
</dbReference>
<evidence type="ECO:0000256" key="12">
    <source>
        <dbReference type="ARBA" id="ARBA00022842"/>
    </source>
</evidence>
<dbReference type="Pfam" id="PF18140">
    <property type="entry name" value="PCC_BT"/>
    <property type="match status" value="1"/>
</dbReference>
<keyword evidence="13" id="KW-0442">Lipid degradation</keyword>
<dbReference type="NCBIfam" id="TIGR00514">
    <property type="entry name" value="accC"/>
    <property type="match status" value="1"/>
</dbReference>
<accession>A0A0F7JXL6</accession>
<comment type="catalytic activity">
    <reaction evidence="19">
        <text>propanoyl-CoA + hydrogencarbonate + ATP = (S)-methylmalonyl-CoA + ADP + phosphate + H(+)</text>
        <dbReference type="Rhea" id="RHEA:23720"/>
        <dbReference type="ChEBI" id="CHEBI:15378"/>
        <dbReference type="ChEBI" id="CHEBI:17544"/>
        <dbReference type="ChEBI" id="CHEBI:30616"/>
        <dbReference type="ChEBI" id="CHEBI:43474"/>
        <dbReference type="ChEBI" id="CHEBI:57327"/>
        <dbReference type="ChEBI" id="CHEBI:57392"/>
        <dbReference type="ChEBI" id="CHEBI:456216"/>
        <dbReference type="EC" id="6.4.1.3"/>
    </reaction>
    <physiologicalReaction direction="left-to-right" evidence="19">
        <dbReference type="Rhea" id="RHEA:23721"/>
    </physiologicalReaction>
</comment>
<dbReference type="Proteomes" id="UP000034410">
    <property type="component" value="Chromosome"/>
</dbReference>
<dbReference type="Pfam" id="PF00289">
    <property type="entry name" value="Biotin_carb_N"/>
    <property type="match status" value="1"/>
</dbReference>
<evidence type="ECO:0000259" key="22">
    <source>
        <dbReference type="PROSITE" id="PS50975"/>
    </source>
</evidence>
<dbReference type="InterPro" id="IPR050856">
    <property type="entry name" value="Biotin_carboxylase_complex"/>
</dbReference>
<dbReference type="CDD" id="cd06850">
    <property type="entry name" value="biotinyl_domain"/>
    <property type="match status" value="1"/>
</dbReference>
<dbReference type="InterPro" id="IPR041265">
    <property type="entry name" value="PCC_BT"/>
</dbReference>
<dbReference type="InterPro" id="IPR016185">
    <property type="entry name" value="PreATP-grasp_dom_sf"/>
</dbReference>
<evidence type="ECO:0000256" key="15">
    <source>
        <dbReference type="ARBA" id="ARBA00023211"/>
    </source>
</evidence>
<dbReference type="InterPro" id="IPR005481">
    <property type="entry name" value="BC-like_N"/>
</dbReference>
<dbReference type="InterPro" id="IPR005479">
    <property type="entry name" value="CPAse_ATP-bd"/>
</dbReference>
<name>A0A0F7JXL6_9GAMM</name>
<keyword evidence="11 20" id="KW-0067">ATP-binding</keyword>
<evidence type="ECO:0000256" key="13">
    <source>
        <dbReference type="ARBA" id="ARBA00022963"/>
    </source>
</evidence>
<comment type="function">
    <text evidence="2">This protein is a component of the acetyl coenzyme A carboxylase complex; first, biotin carboxylase catalyzes the carboxylation of the carrier protein and then the transcarboxylase transfers the carboxyl group to form malonyl-CoA.</text>
</comment>